<keyword evidence="1" id="KW-0472">Membrane</keyword>
<sequence>MTGRFWLAVSWVRALLIEGVNDFVRMLVVAALLFLLGFVIAGAVMRTGWLP</sequence>
<name>A0A0F9THG1_9ZZZZ</name>
<keyword evidence="1" id="KW-1133">Transmembrane helix</keyword>
<protein>
    <submittedName>
        <fullName evidence="2">Uncharacterized protein</fullName>
    </submittedName>
</protein>
<accession>A0A0F9THG1</accession>
<comment type="caution">
    <text evidence="2">The sequence shown here is derived from an EMBL/GenBank/DDBJ whole genome shotgun (WGS) entry which is preliminary data.</text>
</comment>
<gene>
    <name evidence="2" type="ORF">LCGC14_0391280</name>
</gene>
<dbReference type="EMBL" id="LAZR01000328">
    <property type="protein sequence ID" value="KKN74327.1"/>
    <property type="molecule type" value="Genomic_DNA"/>
</dbReference>
<evidence type="ECO:0000313" key="2">
    <source>
        <dbReference type="EMBL" id="KKN74327.1"/>
    </source>
</evidence>
<evidence type="ECO:0000256" key="1">
    <source>
        <dbReference type="SAM" id="Phobius"/>
    </source>
</evidence>
<reference evidence="2" key="1">
    <citation type="journal article" date="2015" name="Nature">
        <title>Complex archaea that bridge the gap between prokaryotes and eukaryotes.</title>
        <authorList>
            <person name="Spang A."/>
            <person name="Saw J.H."/>
            <person name="Jorgensen S.L."/>
            <person name="Zaremba-Niedzwiedzka K."/>
            <person name="Martijn J."/>
            <person name="Lind A.E."/>
            <person name="van Eijk R."/>
            <person name="Schleper C."/>
            <person name="Guy L."/>
            <person name="Ettema T.J."/>
        </authorList>
    </citation>
    <scope>NUCLEOTIDE SEQUENCE</scope>
</reference>
<keyword evidence="1" id="KW-0812">Transmembrane</keyword>
<feature type="transmembrane region" description="Helical" evidence="1">
    <location>
        <begin position="26"/>
        <end position="45"/>
    </location>
</feature>
<organism evidence="2">
    <name type="scientific">marine sediment metagenome</name>
    <dbReference type="NCBI Taxonomy" id="412755"/>
    <lineage>
        <taxon>unclassified sequences</taxon>
        <taxon>metagenomes</taxon>
        <taxon>ecological metagenomes</taxon>
    </lineage>
</organism>
<dbReference type="AlphaFoldDB" id="A0A0F9THG1"/>
<proteinExistence type="predicted"/>